<dbReference type="PATRIC" id="fig|1261066.4.peg.622"/>
<dbReference type="EMBL" id="ATJJ01000038">
    <property type="protein sequence ID" value="EPI48085.1"/>
    <property type="molecule type" value="Genomic_DNA"/>
</dbReference>
<accession>S4GHE4</accession>
<evidence type="ECO:0000313" key="1">
    <source>
        <dbReference type="EMBL" id="EPI48085.1"/>
    </source>
</evidence>
<proteinExistence type="predicted"/>
<dbReference type="HOGENOM" id="CLU_3234053_0_0_11"/>
<organism evidence="1 2">
    <name type="scientific">Gardnerella vaginalis JCP8108</name>
    <dbReference type="NCBI Taxonomy" id="1261066"/>
    <lineage>
        <taxon>Bacteria</taxon>
        <taxon>Bacillati</taxon>
        <taxon>Actinomycetota</taxon>
        <taxon>Actinomycetes</taxon>
        <taxon>Bifidobacteriales</taxon>
        <taxon>Bifidobacteriaceae</taxon>
        <taxon>Gardnerella</taxon>
    </lineage>
</organism>
<name>S4GHE4_GARVA</name>
<evidence type="ECO:0000313" key="2">
    <source>
        <dbReference type="Proteomes" id="UP000014521"/>
    </source>
</evidence>
<reference evidence="1 2" key="1">
    <citation type="submission" date="2013-06" db="EMBL/GenBank/DDBJ databases">
        <authorList>
            <person name="Weinstock G."/>
            <person name="Sodergren E."/>
            <person name="Lobos E.A."/>
            <person name="Fulton L."/>
            <person name="Fulton R."/>
            <person name="Courtney L."/>
            <person name="Fronick C."/>
            <person name="O'Laughlin M."/>
            <person name="Godfrey J."/>
            <person name="Wilson R.M."/>
            <person name="Miner T."/>
            <person name="Farmer C."/>
            <person name="Delehaunty K."/>
            <person name="Cordes M."/>
            <person name="Minx P."/>
            <person name="Tomlinson C."/>
            <person name="Chen J."/>
            <person name="Wollam A."/>
            <person name="Pepin K.H."/>
            <person name="Bhonagiri V."/>
            <person name="Zhang X."/>
            <person name="Warren W."/>
            <person name="Mitreva M."/>
            <person name="Mardis E.R."/>
            <person name="Wilson R.K."/>
        </authorList>
    </citation>
    <scope>NUCLEOTIDE SEQUENCE [LARGE SCALE GENOMIC DNA]</scope>
    <source>
        <strain evidence="1 2">JCP8108</strain>
    </source>
</reference>
<dbReference type="Proteomes" id="UP000014521">
    <property type="component" value="Unassembled WGS sequence"/>
</dbReference>
<gene>
    <name evidence="1" type="ORF">HMPREF1581_00687</name>
</gene>
<protein>
    <submittedName>
        <fullName evidence="1">Uncharacterized protein</fullName>
    </submittedName>
</protein>
<dbReference type="AlphaFoldDB" id="S4GHE4"/>
<sequence length="43" mass="4977">MAEIFAVILPVFVYVLGQSKQKREHLPVFVYVLGQMVNKSRKL</sequence>
<comment type="caution">
    <text evidence="1">The sequence shown here is derived from an EMBL/GenBank/DDBJ whole genome shotgun (WGS) entry which is preliminary data.</text>
</comment>